<dbReference type="GeneID" id="108662046"/>
<dbReference type="SUPFAM" id="SSF52058">
    <property type="entry name" value="L domain-like"/>
    <property type="match status" value="1"/>
</dbReference>
<dbReference type="Gene3D" id="1.10.8.430">
    <property type="entry name" value="Helical domain of apoptotic protease-activating factors"/>
    <property type="match status" value="1"/>
</dbReference>
<dbReference type="InterPro" id="IPR027417">
    <property type="entry name" value="P-loop_NTPase"/>
</dbReference>
<evidence type="ECO:0000256" key="5">
    <source>
        <dbReference type="SAM" id="Coils"/>
    </source>
</evidence>
<dbReference type="GO" id="GO:0043531">
    <property type="term" value="F:ADP binding"/>
    <property type="evidence" value="ECO:0007669"/>
    <property type="project" value="InterPro"/>
</dbReference>
<evidence type="ECO:0000256" key="4">
    <source>
        <dbReference type="ARBA" id="ARBA00022840"/>
    </source>
</evidence>
<evidence type="ECO:0000256" key="3">
    <source>
        <dbReference type="ARBA" id="ARBA00022821"/>
    </source>
</evidence>
<evidence type="ECO:0000313" key="7">
    <source>
        <dbReference type="Proteomes" id="UP000694886"/>
    </source>
</evidence>
<dbReference type="Gene3D" id="3.40.50.300">
    <property type="entry name" value="P-loop containing nucleotide triphosphate hydrolases"/>
    <property type="match status" value="1"/>
</dbReference>
<comment type="similarity">
    <text evidence="1">Belongs to the disease resistance NB-LRR family.</text>
</comment>
<evidence type="ECO:0000259" key="6">
    <source>
        <dbReference type="Pfam" id="PF00931"/>
    </source>
</evidence>
<dbReference type="PANTHER" id="PTHR33463">
    <property type="entry name" value="NB-ARC DOMAIN-CONTAINING PROTEIN-RELATED"/>
    <property type="match status" value="1"/>
</dbReference>
<dbReference type="Gramene" id="Tc05v2_t024670.1">
    <property type="protein sequence ID" value="Tc05v2_p024670.1"/>
    <property type="gene ID" value="Tc05v2_g024670"/>
</dbReference>
<accession>A0AB32WCY5</accession>
<evidence type="ECO:0000313" key="8">
    <source>
        <dbReference type="RefSeq" id="XP_017976581.1"/>
    </source>
</evidence>
<dbReference type="PRINTS" id="PR00364">
    <property type="entry name" value="DISEASERSIST"/>
</dbReference>
<dbReference type="Gene3D" id="3.80.10.10">
    <property type="entry name" value="Ribonuclease Inhibitor"/>
    <property type="match status" value="1"/>
</dbReference>
<dbReference type="GO" id="GO:0005524">
    <property type="term" value="F:ATP binding"/>
    <property type="evidence" value="ECO:0007669"/>
    <property type="project" value="UniProtKB-KW"/>
</dbReference>
<evidence type="ECO:0000256" key="1">
    <source>
        <dbReference type="ARBA" id="ARBA00008894"/>
    </source>
</evidence>
<dbReference type="InterPro" id="IPR002182">
    <property type="entry name" value="NB-ARC"/>
</dbReference>
<sequence length="481" mass="54886">MEAVGTGAAANVSSEIAKGTFQEIKRHIRHVFIYKKNVDKFEEKLQMLIAKRTSVQQEVDAADRNGEKIKADVQHWSNTVDKVINEEEKKVKDLQEKAKNKCFIGLCPNIKSRYQLSRKAEEGVAVVDDLIRQCQFNEVGYRGVPEDQVAQLLSLRLEDKSTVVRAHRLCERLKKGKKVLVVLDNTWKELDLEKVRIPFGNQHKGCKILLTSRDQNVLTNEMDAEKTFAIGDKEDWLLFRKTAGEIVESTELRSTAIEVAKRCAKLPLAIATVARALRNKSLYAWNDALRLLHCDSIDYLLRYAIGLGLTNGVNTVEEARNRLLTMVSNSCFLLDSNINDQYFDMHDLVFDVAMSIAFTYNQVFALNEEDVLKDWPDGETMKKWNKICLKYHRVGEVPDKLNCPQLVLFLICRKDLSMKMPPNFFRETTNLKVLDLTQMHFSSLPSSICLLTSLRTLCLDQCELGDIVIIGELKNLEILSL</sequence>
<keyword evidence="5" id="KW-0175">Coiled coil</keyword>
<feature type="coiled-coil region" evidence="5">
    <location>
        <begin position="38"/>
        <end position="97"/>
    </location>
</feature>
<protein>
    <submittedName>
        <fullName evidence="8">Probable disease resistance protein At4g27220</fullName>
    </submittedName>
</protein>
<keyword evidence="4" id="KW-0067">ATP-binding</keyword>
<proteinExistence type="inferred from homology"/>
<dbReference type="SUPFAM" id="SSF52540">
    <property type="entry name" value="P-loop containing nucleoside triphosphate hydrolases"/>
    <property type="match status" value="1"/>
</dbReference>
<dbReference type="Pfam" id="PF00931">
    <property type="entry name" value="NB-ARC"/>
    <property type="match status" value="1"/>
</dbReference>
<feature type="domain" description="NB-ARC" evidence="6">
    <location>
        <begin position="157"/>
        <end position="244"/>
    </location>
</feature>
<dbReference type="RefSeq" id="XP_017976581.1">
    <property type="nucleotide sequence ID" value="XM_018121092.1"/>
</dbReference>
<reference evidence="8" key="2">
    <citation type="submission" date="2025-08" db="UniProtKB">
        <authorList>
            <consortium name="RefSeq"/>
        </authorList>
    </citation>
    <scope>IDENTIFICATION</scope>
</reference>
<dbReference type="GO" id="GO:0006952">
    <property type="term" value="P:defense response"/>
    <property type="evidence" value="ECO:0007669"/>
    <property type="project" value="UniProtKB-KW"/>
</dbReference>
<organism evidence="7 8">
    <name type="scientific">Theobroma cacao</name>
    <name type="common">Cacao</name>
    <name type="synonym">Cocoa</name>
    <dbReference type="NCBI Taxonomy" id="3641"/>
    <lineage>
        <taxon>Eukaryota</taxon>
        <taxon>Viridiplantae</taxon>
        <taxon>Streptophyta</taxon>
        <taxon>Embryophyta</taxon>
        <taxon>Tracheophyta</taxon>
        <taxon>Spermatophyta</taxon>
        <taxon>Magnoliopsida</taxon>
        <taxon>eudicotyledons</taxon>
        <taxon>Gunneridae</taxon>
        <taxon>Pentapetalae</taxon>
        <taxon>rosids</taxon>
        <taxon>malvids</taxon>
        <taxon>Malvales</taxon>
        <taxon>Malvaceae</taxon>
        <taxon>Byttnerioideae</taxon>
        <taxon>Theobroma</taxon>
    </lineage>
</organism>
<reference evidence="7" key="1">
    <citation type="journal article" date="1997" name="Nucleic Acids Res.">
        <title>tRNAscan-SE: a program for improved detection of transfer RNA genes in genomic sequence.</title>
        <authorList>
            <person name="Lowe T.M."/>
            <person name="Eddy S.R."/>
        </authorList>
    </citation>
    <scope>NUCLEOTIDE SEQUENCE [LARGE SCALE GENOMIC DNA]</scope>
    <source>
        <strain evidence="7">r\B97-61/B2</strain>
    </source>
</reference>
<dbReference type="Proteomes" id="UP000694886">
    <property type="component" value="Chromosome 5"/>
</dbReference>
<dbReference type="PANTHER" id="PTHR33463:SF214">
    <property type="entry name" value="NB-ARC DOMAIN-CONTAINING DISEASE RESISTANCE PROTEIN"/>
    <property type="match status" value="1"/>
</dbReference>
<keyword evidence="3" id="KW-0611">Plant defense</keyword>
<dbReference type="InterPro" id="IPR032675">
    <property type="entry name" value="LRR_dom_sf"/>
</dbReference>
<dbReference type="InterPro" id="IPR050905">
    <property type="entry name" value="Plant_NBS-LRR"/>
</dbReference>
<name>A0AB32WCY5_THECC</name>
<dbReference type="KEGG" id="tcc:108662046"/>
<evidence type="ECO:0000256" key="2">
    <source>
        <dbReference type="ARBA" id="ARBA00022741"/>
    </source>
</evidence>
<dbReference type="InterPro" id="IPR042197">
    <property type="entry name" value="Apaf_helical"/>
</dbReference>
<keyword evidence="2" id="KW-0547">Nucleotide-binding</keyword>
<gene>
    <name evidence="8" type="primary">LOC108662046</name>
</gene>
<dbReference type="AlphaFoldDB" id="A0AB32WCY5"/>